<feature type="compositionally biased region" description="Low complexity" evidence="1">
    <location>
        <begin position="335"/>
        <end position="352"/>
    </location>
</feature>
<feature type="region of interest" description="Disordered" evidence="1">
    <location>
        <begin position="252"/>
        <end position="366"/>
    </location>
</feature>
<reference evidence="4" key="1">
    <citation type="submission" date="2025-08" db="UniProtKB">
        <authorList>
            <consortium name="RefSeq"/>
        </authorList>
    </citation>
    <scope>IDENTIFICATION</scope>
    <source>
        <tissue evidence="4">Whole body</tissue>
    </source>
</reference>
<dbReference type="GeneID" id="108630811"/>
<evidence type="ECO:0000256" key="2">
    <source>
        <dbReference type="SAM" id="Phobius"/>
    </source>
</evidence>
<gene>
    <name evidence="4" type="primary">LOC108630811</name>
</gene>
<feature type="transmembrane region" description="Helical" evidence="2">
    <location>
        <begin position="201"/>
        <end position="225"/>
    </location>
</feature>
<evidence type="ECO:0000313" key="3">
    <source>
        <dbReference type="Proteomes" id="UP000694925"/>
    </source>
</evidence>
<protein>
    <submittedName>
        <fullName evidence="4">Uncharacterized protein LOC108630811 isoform X4</fullName>
    </submittedName>
</protein>
<keyword evidence="3" id="KW-1185">Reference proteome</keyword>
<keyword evidence="2" id="KW-0472">Membrane</keyword>
<organism evidence="3 4">
    <name type="scientific">Ceratina calcarata</name>
    <dbReference type="NCBI Taxonomy" id="156304"/>
    <lineage>
        <taxon>Eukaryota</taxon>
        <taxon>Metazoa</taxon>
        <taxon>Ecdysozoa</taxon>
        <taxon>Arthropoda</taxon>
        <taxon>Hexapoda</taxon>
        <taxon>Insecta</taxon>
        <taxon>Pterygota</taxon>
        <taxon>Neoptera</taxon>
        <taxon>Endopterygota</taxon>
        <taxon>Hymenoptera</taxon>
        <taxon>Apocrita</taxon>
        <taxon>Aculeata</taxon>
        <taxon>Apoidea</taxon>
        <taxon>Anthophila</taxon>
        <taxon>Apidae</taxon>
        <taxon>Ceratina</taxon>
        <taxon>Zadontomerus</taxon>
    </lineage>
</organism>
<feature type="compositionally biased region" description="Basic and acidic residues" evidence="1">
    <location>
        <begin position="322"/>
        <end position="334"/>
    </location>
</feature>
<dbReference type="RefSeq" id="XP_017889812.1">
    <property type="nucleotide sequence ID" value="XM_018034323.2"/>
</dbReference>
<dbReference type="Proteomes" id="UP000694925">
    <property type="component" value="Unplaced"/>
</dbReference>
<feature type="compositionally biased region" description="Low complexity" evidence="1">
    <location>
        <begin position="303"/>
        <end position="321"/>
    </location>
</feature>
<accession>A0AAJ7JBY0</accession>
<keyword evidence="2" id="KW-0812">Transmembrane</keyword>
<keyword evidence="2" id="KW-1133">Transmembrane helix</keyword>
<name>A0AAJ7JBY0_9HYME</name>
<dbReference type="AlphaFoldDB" id="A0AAJ7JBY0"/>
<evidence type="ECO:0000313" key="4">
    <source>
        <dbReference type="RefSeq" id="XP_017889812.1"/>
    </source>
</evidence>
<proteinExistence type="predicted"/>
<evidence type="ECO:0000256" key="1">
    <source>
        <dbReference type="SAM" id="MobiDB-lite"/>
    </source>
</evidence>
<feature type="compositionally biased region" description="Low complexity" evidence="1">
    <location>
        <begin position="259"/>
        <end position="274"/>
    </location>
</feature>
<feature type="region of interest" description="Disordered" evidence="1">
    <location>
        <begin position="45"/>
        <end position="71"/>
    </location>
</feature>
<sequence>MSSALPSALGLTCCRYLLLLTCCLVVFLATSISCGTARSRPEEPRARLTRSLPAGDDVRGSSYDDDDINDELDDDVYDDEEDYEEENVTAAKGQYLGSPCDVSCNPDLQHVFCDEITGFCECEKFYPVRLGPSKGCAKPKKIGEQCFYRATCTFTDQHATCTQVQHNAVCDCEQGYHRVSLSRPNKKVFCAEDLVLITTNIPTLLCIASGIAIFTAMICFVLKLFSRARYTRPRHYANANHAPPMLFSSDTGIPLTLHGGRPSSRSSQRSSTGGPLTYAFSRRPSSGGSRGPLVPASRAGSRRPSLTSVHSSTSSARSYSARRLEKERNEKEQRQALQELARQREQQQQQQQVAPTPSPRTPHSMDELLPSVEEGKEVFYNEQVPTTSDMTEETAAKAGTIVKTNVAIFDEMPPVTTSTTSIFETNIAPRATGDIFQV</sequence>